<protein>
    <recommendedName>
        <fullName evidence="4">Secreted protein</fullName>
    </recommendedName>
</protein>
<keyword evidence="3" id="KW-1185">Reference proteome</keyword>
<accession>A0A6A5TSR7</accession>
<evidence type="ECO:0000313" key="3">
    <source>
        <dbReference type="Proteomes" id="UP000800035"/>
    </source>
</evidence>
<evidence type="ECO:0008006" key="4">
    <source>
        <dbReference type="Google" id="ProtNLM"/>
    </source>
</evidence>
<keyword evidence="1" id="KW-0732">Signal</keyword>
<evidence type="ECO:0000313" key="2">
    <source>
        <dbReference type="EMBL" id="KAF1955705.1"/>
    </source>
</evidence>
<organism evidence="2 3">
    <name type="scientific">Byssothecium circinans</name>
    <dbReference type="NCBI Taxonomy" id="147558"/>
    <lineage>
        <taxon>Eukaryota</taxon>
        <taxon>Fungi</taxon>
        <taxon>Dikarya</taxon>
        <taxon>Ascomycota</taxon>
        <taxon>Pezizomycotina</taxon>
        <taxon>Dothideomycetes</taxon>
        <taxon>Pleosporomycetidae</taxon>
        <taxon>Pleosporales</taxon>
        <taxon>Massarineae</taxon>
        <taxon>Massarinaceae</taxon>
        <taxon>Byssothecium</taxon>
    </lineage>
</organism>
<dbReference type="AlphaFoldDB" id="A0A6A5TSR7"/>
<proteinExistence type="predicted"/>
<dbReference type="EMBL" id="ML976993">
    <property type="protein sequence ID" value="KAF1955705.1"/>
    <property type="molecule type" value="Genomic_DNA"/>
</dbReference>
<dbReference type="Proteomes" id="UP000800035">
    <property type="component" value="Unassembled WGS sequence"/>
</dbReference>
<gene>
    <name evidence="2" type="ORF">CC80DRAFT_77523</name>
</gene>
<name>A0A6A5TSR7_9PLEO</name>
<evidence type="ECO:0000256" key="1">
    <source>
        <dbReference type="SAM" id="SignalP"/>
    </source>
</evidence>
<feature type="chain" id="PRO_5025581721" description="Secreted protein" evidence="1">
    <location>
        <begin position="20"/>
        <end position="97"/>
    </location>
</feature>
<sequence length="97" mass="10629">MLLLLISPASIHHWAVTTALQTIKHACSFAVHSHRASTLLSPQLYSILSASSSRGQSFNARLWQMHCTAPCSPQPLHRNHCQQTVSSRLASLNEASV</sequence>
<reference evidence="2" key="1">
    <citation type="journal article" date="2020" name="Stud. Mycol.">
        <title>101 Dothideomycetes genomes: a test case for predicting lifestyles and emergence of pathogens.</title>
        <authorList>
            <person name="Haridas S."/>
            <person name="Albert R."/>
            <person name="Binder M."/>
            <person name="Bloem J."/>
            <person name="Labutti K."/>
            <person name="Salamov A."/>
            <person name="Andreopoulos B."/>
            <person name="Baker S."/>
            <person name="Barry K."/>
            <person name="Bills G."/>
            <person name="Bluhm B."/>
            <person name="Cannon C."/>
            <person name="Castanera R."/>
            <person name="Culley D."/>
            <person name="Daum C."/>
            <person name="Ezra D."/>
            <person name="Gonzalez J."/>
            <person name="Henrissat B."/>
            <person name="Kuo A."/>
            <person name="Liang C."/>
            <person name="Lipzen A."/>
            <person name="Lutzoni F."/>
            <person name="Magnuson J."/>
            <person name="Mondo S."/>
            <person name="Nolan M."/>
            <person name="Ohm R."/>
            <person name="Pangilinan J."/>
            <person name="Park H.-J."/>
            <person name="Ramirez L."/>
            <person name="Alfaro M."/>
            <person name="Sun H."/>
            <person name="Tritt A."/>
            <person name="Yoshinaga Y."/>
            <person name="Zwiers L.-H."/>
            <person name="Turgeon B."/>
            <person name="Goodwin S."/>
            <person name="Spatafora J."/>
            <person name="Crous P."/>
            <person name="Grigoriev I."/>
        </authorList>
    </citation>
    <scope>NUCLEOTIDE SEQUENCE</scope>
    <source>
        <strain evidence="2">CBS 675.92</strain>
    </source>
</reference>
<feature type="signal peptide" evidence="1">
    <location>
        <begin position="1"/>
        <end position="19"/>
    </location>
</feature>